<evidence type="ECO:0000313" key="2">
    <source>
        <dbReference type="EMBL" id="KKK87208.1"/>
    </source>
</evidence>
<dbReference type="InterPro" id="IPR016181">
    <property type="entry name" value="Acyl_CoA_acyltransferase"/>
</dbReference>
<dbReference type="CDD" id="cd04301">
    <property type="entry name" value="NAT_SF"/>
    <property type="match status" value="1"/>
</dbReference>
<comment type="caution">
    <text evidence="2">The sequence shown here is derived from an EMBL/GenBank/DDBJ whole genome shotgun (WGS) entry which is preliminary data.</text>
</comment>
<dbReference type="Gene3D" id="3.40.630.30">
    <property type="match status" value="1"/>
</dbReference>
<dbReference type="GO" id="GO:0016747">
    <property type="term" value="F:acyltransferase activity, transferring groups other than amino-acyl groups"/>
    <property type="evidence" value="ECO:0007669"/>
    <property type="project" value="InterPro"/>
</dbReference>
<dbReference type="Pfam" id="PF00583">
    <property type="entry name" value="Acetyltransf_1"/>
    <property type="match status" value="1"/>
</dbReference>
<dbReference type="SUPFAM" id="SSF55729">
    <property type="entry name" value="Acyl-CoA N-acyltransferases (Nat)"/>
    <property type="match status" value="1"/>
</dbReference>
<dbReference type="PROSITE" id="PS51186">
    <property type="entry name" value="GNAT"/>
    <property type="match status" value="1"/>
</dbReference>
<sequence>ILYWDTIHDLLDICRLVDFDQHIHPPEDQLTVDEYLGWIQRGLKIYVLKDKDDHWIGTYQIIQKENDEIYFAGFGVAPDLQRKGYGQLLMDKMIADYPTQKITCKTRHNNVKMKALLRKNKFVNNLIEIDKGNYWSWWSRKSEK</sequence>
<dbReference type="EMBL" id="LAZR01050504">
    <property type="protein sequence ID" value="KKK87208.1"/>
    <property type="molecule type" value="Genomic_DNA"/>
</dbReference>
<dbReference type="AlphaFoldDB" id="A0A0F8Z0M9"/>
<name>A0A0F8Z0M9_9ZZZZ</name>
<protein>
    <recommendedName>
        <fullName evidence="1">N-acetyltransferase domain-containing protein</fullName>
    </recommendedName>
</protein>
<accession>A0A0F8Z0M9</accession>
<proteinExistence type="predicted"/>
<organism evidence="2">
    <name type="scientific">marine sediment metagenome</name>
    <dbReference type="NCBI Taxonomy" id="412755"/>
    <lineage>
        <taxon>unclassified sequences</taxon>
        <taxon>metagenomes</taxon>
        <taxon>ecological metagenomes</taxon>
    </lineage>
</organism>
<evidence type="ECO:0000259" key="1">
    <source>
        <dbReference type="PROSITE" id="PS51186"/>
    </source>
</evidence>
<dbReference type="InterPro" id="IPR000182">
    <property type="entry name" value="GNAT_dom"/>
</dbReference>
<reference evidence="2" key="1">
    <citation type="journal article" date="2015" name="Nature">
        <title>Complex archaea that bridge the gap between prokaryotes and eukaryotes.</title>
        <authorList>
            <person name="Spang A."/>
            <person name="Saw J.H."/>
            <person name="Jorgensen S.L."/>
            <person name="Zaremba-Niedzwiedzka K."/>
            <person name="Martijn J."/>
            <person name="Lind A.E."/>
            <person name="van Eijk R."/>
            <person name="Schleper C."/>
            <person name="Guy L."/>
            <person name="Ettema T.J."/>
        </authorList>
    </citation>
    <scope>NUCLEOTIDE SEQUENCE</scope>
</reference>
<gene>
    <name evidence="2" type="ORF">LCGC14_2755530</name>
</gene>
<feature type="non-terminal residue" evidence="2">
    <location>
        <position position="1"/>
    </location>
</feature>
<feature type="domain" description="N-acetyltransferase" evidence="1">
    <location>
        <begin position="1"/>
        <end position="143"/>
    </location>
</feature>